<accession>A0A979FV79</accession>
<dbReference type="Proteomes" id="UP000694843">
    <property type="component" value="Unplaced"/>
</dbReference>
<dbReference type="SUPFAM" id="SSF50978">
    <property type="entry name" value="WD40 repeat-like"/>
    <property type="match status" value="1"/>
</dbReference>
<dbReference type="InterPro" id="IPR036322">
    <property type="entry name" value="WD40_repeat_dom_sf"/>
</dbReference>
<dbReference type="GeneID" id="125179402"/>
<organism evidence="1 2">
    <name type="scientific">Hyalella azteca</name>
    <name type="common">Amphipod</name>
    <dbReference type="NCBI Taxonomy" id="294128"/>
    <lineage>
        <taxon>Eukaryota</taxon>
        <taxon>Metazoa</taxon>
        <taxon>Ecdysozoa</taxon>
        <taxon>Arthropoda</taxon>
        <taxon>Crustacea</taxon>
        <taxon>Multicrustacea</taxon>
        <taxon>Malacostraca</taxon>
        <taxon>Eumalacostraca</taxon>
        <taxon>Peracarida</taxon>
        <taxon>Amphipoda</taxon>
        <taxon>Senticaudata</taxon>
        <taxon>Talitrida</taxon>
        <taxon>Talitroidea</taxon>
        <taxon>Hyalellidae</taxon>
        <taxon>Hyalella</taxon>
    </lineage>
</organism>
<dbReference type="KEGG" id="hazt:125179402"/>
<evidence type="ECO:0000313" key="2">
    <source>
        <dbReference type="RefSeq" id="XP_047741149.1"/>
    </source>
</evidence>
<dbReference type="AlphaFoldDB" id="A0A979FV79"/>
<proteinExistence type="predicted"/>
<sequence length="411" mass="47082">MTDLHNTSGKTAIQQLISRSWNSKYRSQFVRKMELRMCKCLVEFETEMVARKRVAKLEFNHNGSRLVRVRDCLIEVLDPRTQRIVHTLPRFINFNLSNQIFEFTDVDNELMFDCWSMNRNHSELQLWDMRFSSSHVGKISFPDKIMAQYAYSKKERSLLTKICEYSYVSELVLYNKSNFSTSGDATPVWSLGNAWSPTLQATWFGLAPDDSCLVFQPTPESFLAVHNLSFSTLDEAFKQFEDGRLKTMKAPCPIPGGLRVTNKLTHVVHDSQLFSNFKFCPRGNFVLGNPYKFDEIFRVYSFNHDVPTSAFKHNPSSLTSTAQFTASGHRKNSVVPFILSATGEIIIACDVFGTIDFYHLKAPILTEVPMDLKPFHSFTTNEPSSMALSPNLDSFVTGHYSGQMVWYNPRL</sequence>
<gene>
    <name evidence="2" type="primary">LOC125179402</name>
</gene>
<dbReference type="RefSeq" id="XP_047741149.1">
    <property type="nucleotide sequence ID" value="XM_047885193.1"/>
</dbReference>
<keyword evidence="1" id="KW-1185">Reference proteome</keyword>
<name>A0A979FV79_HYAAZ</name>
<protein>
    <submittedName>
        <fullName evidence="2">Uncharacterized protein LOC125179402</fullName>
    </submittedName>
</protein>
<reference evidence="2" key="1">
    <citation type="submission" date="2025-08" db="UniProtKB">
        <authorList>
            <consortium name="RefSeq"/>
        </authorList>
    </citation>
    <scope>IDENTIFICATION</scope>
    <source>
        <tissue evidence="2">Whole organism</tissue>
    </source>
</reference>
<evidence type="ECO:0000313" key="1">
    <source>
        <dbReference type="Proteomes" id="UP000694843"/>
    </source>
</evidence>